<dbReference type="Pfam" id="PF04572">
    <property type="entry name" value="Gb3_synth"/>
    <property type="match status" value="1"/>
</dbReference>
<organism evidence="3 4">
    <name type="scientific">Ficus carica</name>
    <name type="common">Common fig</name>
    <dbReference type="NCBI Taxonomy" id="3494"/>
    <lineage>
        <taxon>Eukaryota</taxon>
        <taxon>Viridiplantae</taxon>
        <taxon>Streptophyta</taxon>
        <taxon>Embryophyta</taxon>
        <taxon>Tracheophyta</taxon>
        <taxon>Spermatophyta</taxon>
        <taxon>Magnoliopsida</taxon>
        <taxon>eudicotyledons</taxon>
        <taxon>Gunneridae</taxon>
        <taxon>Pentapetalae</taxon>
        <taxon>rosids</taxon>
        <taxon>fabids</taxon>
        <taxon>Rosales</taxon>
        <taxon>Moraceae</taxon>
        <taxon>Ficeae</taxon>
        <taxon>Ficus</taxon>
    </lineage>
</organism>
<evidence type="ECO:0000259" key="2">
    <source>
        <dbReference type="Pfam" id="PF04572"/>
    </source>
</evidence>
<evidence type="ECO:0000256" key="1">
    <source>
        <dbReference type="SAM" id="Phobius"/>
    </source>
</evidence>
<reference evidence="3" key="1">
    <citation type="submission" date="2023-07" db="EMBL/GenBank/DDBJ databases">
        <title>draft genome sequence of fig (Ficus carica).</title>
        <authorList>
            <person name="Takahashi T."/>
            <person name="Nishimura K."/>
        </authorList>
    </citation>
    <scope>NUCLEOTIDE SEQUENCE</scope>
</reference>
<dbReference type="InterPro" id="IPR029044">
    <property type="entry name" value="Nucleotide-diphossugar_trans"/>
</dbReference>
<feature type="domain" description="Alpha 1,4-glycosyltransferase" evidence="2">
    <location>
        <begin position="329"/>
        <end position="457"/>
    </location>
</feature>
<sequence>MFDFFETPQLIIPRPLLVLFHQLQDLKRSLFHFLFCVPTSLLALVLLFLLAYNVVSVFYVHVPNFLANFPPEPANFSRQIPLPKFSSSSSSSKLSSSIMYVVREENSPFFLNLTLQKRDFQLKPASKLASSFRKPKHASRRAKRRLRSLVAETENQFFSARMKEFFFSSSGKCKLRFFMTWISSLDSFREREFFAIESLFKSHPNACLAIISKTMDSERGVGILKPFSDSGFRVMAVTPDHDSVFRNTPAESWFKDLKKGNVNPGEISLGQNLSNLLRLCLLYKFGGIYTDTDMIFVNSFSKLRNVIGAQTVDLETGSWSRLNNAVLVFNKNHPLLLRFIQEFSLTFDGNKWGHNGPYLVSRVVSRLSSENENNNPGLNFTVLPPHAFYPVDWSKISSLFTSPRDELHSKWMVGKMKHIRSKSFAVHLWNRQSKKLKIQKGSVIDQIQRVFCVFCNSSSSVF</sequence>
<dbReference type="EMBL" id="BTGU01000035">
    <property type="protein sequence ID" value="GMN50843.1"/>
    <property type="molecule type" value="Genomic_DNA"/>
</dbReference>
<dbReference type="PANTHER" id="PTHR46781">
    <property type="entry name" value="ALPHA 1,4-GLYCOSYLTRANSFERASE FAMILY PROTEIN"/>
    <property type="match status" value="1"/>
</dbReference>
<dbReference type="Pfam" id="PF04488">
    <property type="entry name" value="Gly_transf_sug"/>
    <property type="match status" value="1"/>
</dbReference>
<dbReference type="InterPro" id="IPR044789">
    <property type="entry name" value="Put_A1-4-GlycosylTfrase_plant"/>
</dbReference>
<proteinExistence type="predicted"/>
<evidence type="ECO:0000313" key="4">
    <source>
        <dbReference type="Proteomes" id="UP001187192"/>
    </source>
</evidence>
<keyword evidence="1" id="KW-0812">Transmembrane</keyword>
<gene>
    <name evidence="3" type="ORF">TIFTF001_019998</name>
</gene>
<evidence type="ECO:0000313" key="3">
    <source>
        <dbReference type="EMBL" id="GMN50843.1"/>
    </source>
</evidence>
<protein>
    <recommendedName>
        <fullName evidence="2">Alpha 1,4-glycosyltransferase domain-containing protein</fullName>
    </recommendedName>
</protein>
<keyword evidence="4" id="KW-1185">Reference proteome</keyword>
<comment type="caution">
    <text evidence="3">The sequence shown here is derived from an EMBL/GenBank/DDBJ whole genome shotgun (WGS) entry which is preliminary data.</text>
</comment>
<dbReference type="Proteomes" id="UP001187192">
    <property type="component" value="Unassembled WGS sequence"/>
</dbReference>
<keyword evidence="1" id="KW-0472">Membrane</keyword>
<dbReference type="SUPFAM" id="SSF53448">
    <property type="entry name" value="Nucleotide-diphospho-sugar transferases"/>
    <property type="match status" value="1"/>
</dbReference>
<keyword evidence="1" id="KW-1133">Transmembrane helix</keyword>
<accession>A0AA88D9F3</accession>
<dbReference type="Gene3D" id="3.90.550.20">
    <property type="match status" value="1"/>
</dbReference>
<dbReference type="PANTHER" id="PTHR46781:SF5">
    <property type="entry name" value="ALPHA 1,4-GLYCOSYLTRANSFERASE FAMILY PROTEIN"/>
    <property type="match status" value="1"/>
</dbReference>
<dbReference type="InterPro" id="IPR007577">
    <property type="entry name" value="GlycoTrfase_DXD_sugar-bd_CS"/>
</dbReference>
<feature type="transmembrane region" description="Helical" evidence="1">
    <location>
        <begin position="30"/>
        <end position="52"/>
    </location>
</feature>
<dbReference type="AlphaFoldDB" id="A0AA88D9F3"/>
<name>A0AA88D9F3_FICCA</name>
<dbReference type="InterPro" id="IPR007652">
    <property type="entry name" value="A1-4-GlycosylTfrase_dom"/>
</dbReference>